<dbReference type="AlphaFoldDB" id="A0A5N7C7A0"/>
<dbReference type="Proteomes" id="UP000326877">
    <property type="component" value="Unassembled WGS sequence"/>
</dbReference>
<feature type="compositionally biased region" description="Basic and acidic residues" evidence="1">
    <location>
        <begin position="129"/>
        <end position="138"/>
    </location>
</feature>
<proteinExistence type="predicted"/>
<accession>A0A5N7C7A0</accession>
<dbReference type="EMBL" id="ML735264">
    <property type="protein sequence ID" value="KAE8389587.1"/>
    <property type="molecule type" value="Genomic_DNA"/>
</dbReference>
<feature type="region of interest" description="Disordered" evidence="1">
    <location>
        <begin position="101"/>
        <end position="151"/>
    </location>
</feature>
<gene>
    <name evidence="2" type="ORF">BDV23DRAFT_157035</name>
</gene>
<protein>
    <submittedName>
        <fullName evidence="2">Uncharacterized protein</fullName>
    </submittedName>
</protein>
<reference evidence="2" key="1">
    <citation type="submission" date="2019-04" db="EMBL/GenBank/DDBJ databases">
        <title>Friends and foes A comparative genomics studyof 23 Aspergillus species from section Flavi.</title>
        <authorList>
            <consortium name="DOE Joint Genome Institute"/>
            <person name="Kjaerbolling I."/>
            <person name="Vesth T."/>
            <person name="Frisvad J.C."/>
            <person name="Nybo J.L."/>
            <person name="Theobald S."/>
            <person name="Kildgaard S."/>
            <person name="Isbrandt T."/>
            <person name="Kuo A."/>
            <person name="Sato A."/>
            <person name="Lyhne E.K."/>
            <person name="Kogle M.E."/>
            <person name="Wiebenga A."/>
            <person name="Kun R.S."/>
            <person name="Lubbers R.J."/>
            <person name="Makela M.R."/>
            <person name="Barry K."/>
            <person name="Chovatia M."/>
            <person name="Clum A."/>
            <person name="Daum C."/>
            <person name="Haridas S."/>
            <person name="He G."/>
            <person name="LaButti K."/>
            <person name="Lipzen A."/>
            <person name="Mondo S."/>
            <person name="Riley R."/>
            <person name="Salamov A."/>
            <person name="Simmons B.A."/>
            <person name="Magnuson J.K."/>
            <person name="Henrissat B."/>
            <person name="Mortensen U.H."/>
            <person name="Larsen T.O."/>
            <person name="Devries R.P."/>
            <person name="Grigoriev I.V."/>
            <person name="Machida M."/>
            <person name="Baker S.E."/>
            <person name="Andersen M.R."/>
        </authorList>
    </citation>
    <scope>NUCLEOTIDE SEQUENCE [LARGE SCALE GENOMIC DNA]</scope>
    <source>
        <strain evidence="2">IBT 14317</strain>
    </source>
</reference>
<name>A0A5N7C7A0_PETAA</name>
<evidence type="ECO:0000313" key="2">
    <source>
        <dbReference type="EMBL" id="KAE8389587.1"/>
    </source>
</evidence>
<organism evidence="2">
    <name type="scientific">Petromyces alliaceus</name>
    <name type="common">Aspergillus alliaceus</name>
    <dbReference type="NCBI Taxonomy" id="209559"/>
    <lineage>
        <taxon>Eukaryota</taxon>
        <taxon>Fungi</taxon>
        <taxon>Dikarya</taxon>
        <taxon>Ascomycota</taxon>
        <taxon>Pezizomycotina</taxon>
        <taxon>Eurotiomycetes</taxon>
        <taxon>Eurotiomycetidae</taxon>
        <taxon>Eurotiales</taxon>
        <taxon>Aspergillaceae</taxon>
        <taxon>Aspergillus</taxon>
        <taxon>Aspergillus subgen. Circumdati</taxon>
    </lineage>
</organism>
<sequence length="173" mass="19741">MTSFHLWQEFFAVPSVRRPLASLCCPCSVVLHHTTPPQICRPGRQCTLADFRTFRRTGDIVRLLSFVFEEHGELDAVMESEERSCGYRTCCPFISNVRTDREPKAATMSPDHNIRESRRPQRSAQHSIHLSEDQERDTLGGGAKRGQKTDGVAYPQLDLALHLERSKVTKYKL</sequence>
<evidence type="ECO:0000256" key="1">
    <source>
        <dbReference type="SAM" id="MobiDB-lite"/>
    </source>
</evidence>